<dbReference type="PANTHER" id="PTHR42693:SF53">
    <property type="entry name" value="ENDO-4-O-SULFATASE"/>
    <property type="match status" value="1"/>
</dbReference>
<evidence type="ECO:0000313" key="6">
    <source>
        <dbReference type="Proteomes" id="UP000315145"/>
    </source>
</evidence>
<dbReference type="RefSeq" id="WP_144116342.1">
    <property type="nucleotide sequence ID" value="NZ_JACHGE010000006.1"/>
</dbReference>
<dbReference type="AlphaFoldDB" id="A0A5M7B652"/>
<dbReference type="Gene3D" id="3.30.1120.10">
    <property type="match status" value="1"/>
</dbReference>
<evidence type="ECO:0000313" key="5">
    <source>
        <dbReference type="EMBL" id="TSJ75964.1"/>
    </source>
</evidence>
<dbReference type="EMBL" id="VWRS01000005">
    <property type="protein sequence ID" value="KAA5824799.1"/>
    <property type="molecule type" value="Genomic_DNA"/>
</dbReference>
<feature type="domain" description="Sulfatase N-terminal" evidence="3">
    <location>
        <begin position="42"/>
        <end position="356"/>
    </location>
</feature>
<dbReference type="GO" id="GO:0004065">
    <property type="term" value="F:arylsulfatase activity"/>
    <property type="evidence" value="ECO:0007669"/>
    <property type="project" value="TreeGrafter"/>
</dbReference>
<evidence type="ECO:0000256" key="1">
    <source>
        <dbReference type="ARBA" id="ARBA00008779"/>
    </source>
</evidence>
<evidence type="ECO:0000313" key="4">
    <source>
        <dbReference type="EMBL" id="KAA5824799.1"/>
    </source>
</evidence>
<gene>
    <name evidence="4" type="ORF">F2B50_08950</name>
    <name evidence="5" type="ORF">FPF71_08950</name>
</gene>
<comment type="similarity">
    <text evidence="1">Belongs to the sulfatase family.</text>
</comment>
<evidence type="ECO:0000313" key="7">
    <source>
        <dbReference type="Proteomes" id="UP000322315"/>
    </source>
</evidence>
<comment type="caution">
    <text evidence="4">The sequence shown here is derived from an EMBL/GenBank/DDBJ whole genome shotgun (WGS) entry which is preliminary data.</text>
</comment>
<dbReference type="OrthoDB" id="9766107at2"/>
<dbReference type="Gene3D" id="3.40.720.10">
    <property type="entry name" value="Alkaline Phosphatase, subunit A"/>
    <property type="match status" value="1"/>
</dbReference>
<dbReference type="PROSITE" id="PS51257">
    <property type="entry name" value="PROKAR_LIPOPROTEIN"/>
    <property type="match status" value="1"/>
</dbReference>
<dbReference type="Proteomes" id="UP000322315">
    <property type="component" value="Unassembled WGS sequence"/>
</dbReference>
<dbReference type="EMBL" id="VMBF01000005">
    <property type="protein sequence ID" value="TSJ75964.1"/>
    <property type="molecule type" value="Genomic_DNA"/>
</dbReference>
<dbReference type="PANTHER" id="PTHR42693">
    <property type="entry name" value="ARYLSULFATASE FAMILY MEMBER"/>
    <property type="match status" value="1"/>
</dbReference>
<keyword evidence="2" id="KW-0378">Hydrolase</keyword>
<dbReference type="CDD" id="cd16145">
    <property type="entry name" value="ARS_like"/>
    <property type="match status" value="1"/>
</dbReference>
<dbReference type="Proteomes" id="UP000315145">
    <property type="component" value="Unassembled WGS sequence"/>
</dbReference>
<evidence type="ECO:0000256" key="2">
    <source>
        <dbReference type="ARBA" id="ARBA00022801"/>
    </source>
</evidence>
<organism evidence="4 7">
    <name type="scientific">Algibacter amylolyticus</name>
    <dbReference type="NCBI Taxonomy" id="1608400"/>
    <lineage>
        <taxon>Bacteria</taxon>
        <taxon>Pseudomonadati</taxon>
        <taxon>Bacteroidota</taxon>
        <taxon>Flavobacteriia</taxon>
        <taxon>Flavobacteriales</taxon>
        <taxon>Flavobacteriaceae</taxon>
        <taxon>Algibacter</taxon>
    </lineage>
</organism>
<reference evidence="4" key="3">
    <citation type="submission" date="2019-09" db="EMBL/GenBank/DDBJ databases">
        <authorList>
            <person name="Zhang D.-C."/>
        </authorList>
    </citation>
    <scope>NUCLEOTIDE SEQUENCE</scope>
    <source>
        <strain evidence="4">RU-4-M-4</strain>
    </source>
</reference>
<sequence length="473" mass="53623">MIINKICKSQYLLIIMGLIVILGQSCKEKSDTQPQEAPSVKPNIIYILADDMGYGDLGSYGQKIIKTPVLDRMANEGMRFTQHYSGSTVCAPSRGVLMTGLNTAHAYIRGNFSIKEEGNLPIPDSTVTVAEILKNDGYKTGVIGKWGLGGPKSVGGPNNQGFDYSFCYLDQRNAHEYYPEYLWENEEKYALEKNVNKQEIQYSHDLFTNKALDFVKQNKEEPFFLYLPYTIPHSKYQVPDDAPYSDLDMPQPIKNYAAMITRMDGDIGKIIELLKSLNIDENTIVIFSSDNGPTRDVNKYYDCNGPSRGFKRDLYEGGVRAPMIVRWPGKIKAGTTSDLISDFSDFLPSACEIAGIEPPKNIDGISFLPELHGKEQKEHDFLYWEFYKYHYGWKEGGDPKKRNSFESQAVRMDNWKAVRSGIAKNPNAKLELYDLSTDIGETNDIASKHPDVVEKIEQLIENTRYDVEFFSKQ</sequence>
<proteinExistence type="inferred from homology"/>
<protein>
    <submittedName>
        <fullName evidence="4">Arylsulfatase</fullName>
    </submittedName>
</protein>
<dbReference type="SUPFAM" id="SSF53649">
    <property type="entry name" value="Alkaline phosphatase-like"/>
    <property type="match status" value="1"/>
</dbReference>
<accession>A0A5M7B652</accession>
<dbReference type="InterPro" id="IPR017850">
    <property type="entry name" value="Alkaline_phosphatase_core_sf"/>
</dbReference>
<keyword evidence="6" id="KW-1185">Reference proteome</keyword>
<dbReference type="InterPro" id="IPR000917">
    <property type="entry name" value="Sulfatase_N"/>
</dbReference>
<reference evidence="5 6" key="2">
    <citation type="submission" date="2019-07" db="EMBL/GenBank/DDBJ databases">
        <title>Algibacter marinivivus sp. nov., isolated from the surface of a marine red alga.</title>
        <authorList>
            <person name="Zhong X."/>
            <person name="Xu W."/>
            <person name="Zhang Y."/>
            <person name="Zhang Q."/>
            <person name="Du Z."/>
        </authorList>
    </citation>
    <scope>NUCLEOTIDE SEQUENCE [LARGE SCALE GENOMIC DNA]</scope>
    <source>
        <strain evidence="5 6">RU-4-M-4</strain>
    </source>
</reference>
<name>A0A5M7B652_9FLAO</name>
<evidence type="ECO:0000259" key="3">
    <source>
        <dbReference type="Pfam" id="PF00884"/>
    </source>
</evidence>
<reference evidence="4 7" key="1">
    <citation type="journal article" date="2015" name="Int. J. Syst. Evol. Microbiol.">
        <title>Algibacter amylolyticus sp. nov., isolated from intertidal sediment.</title>
        <authorList>
            <person name="Zhang D.C."/>
            <person name="Wu J."/>
            <person name="Neuner K."/>
            <person name="Yao J."/>
            <person name="Margesin R."/>
        </authorList>
    </citation>
    <scope>NUCLEOTIDE SEQUENCE [LARGE SCALE GENOMIC DNA]</scope>
    <source>
        <strain evidence="4 7">RU-4-M-4</strain>
    </source>
</reference>
<dbReference type="InterPro" id="IPR050738">
    <property type="entry name" value="Sulfatase"/>
</dbReference>
<dbReference type="Pfam" id="PF00884">
    <property type="entry name" value="Sulfatase"/>
    <property type="match status" value="1"/>
</dbReference>